<evidence type="ECO:0000313" key="1">
    <source>
        <dbReference type="EMBL" id="KAH0238080.1"/>
    </source>
</evidence>
<sequence>MTFLCVTSSTLDWQPLISVLGINTHLAAEKDITRGRGITRNPTRRLSVPSFLHLPLTSILQFQTAEHHHLQPRN</sequence>
<gene>
    <name evidence="1" type="ORF">KCV03_g284</name>
</gene>
<feature type="non-terminal residue" evidence="1">
    <location>
        <position position="74"/>
    </location>
</feature>
<dbReference type="AlphaFoldDB" id="A0A9P8GTF9"/>
<reference evidence="1" key="2">
    <citation type="submission" date="2021-08" db="EMBL/GenBank/DDBJ databases">
        <authorList>
            <person name="Gostincar C."/>
            <person name="Sun X."/>
            <person name="Song Z."/>
            <person name="Gunde-Cimerman N."/>
        </authorList>
    </citation>
    <scope>NUCLEOTIDE SEQUENCE</scope>
    <source>
        <strain evidence="1">EXF-8016</strain>
    </source>
</reference>
<name>A0A9P8GTF9_AURME</name>
<proteinExistence type="predicted"/>
<organism evidence="1 2">
    <name type="scientific">Aureobasidium melanogenum</name>
    <name type="common">Aureobasidium pullulans var. melanogenum</name>
    <dbReference type="NCBI Taxonomy" id="46634"/>
    <lineage>
        <taxon>Eukaryota</taxon>
        <taxon>Fungi</taxon>
        <taxon>Dikarya</taxon>
        <taxon>Ascomycota</taxon>
        <taxon>Pezizomycotina</taxon>
        <taxon>Dothideomycetes</taxon>
        <taxon>Dothideomycetidae</taxon>
        <taxon>Dothideales</taxon>
        <taxon>Saccotheciaceae</taxon>
        <taxon>Aureobasidium</taxon>
    </lineage>
</organism>
<comment type="caution">
    <text evidence="1">The sequence shown here is derived from an EMBL/GenBank/DDBJ whole genome shotgun (WGS) entry which is preliminary data.</text>
</comment>
<accession>A0A9P8GTF9</accession>
<reference evidence="1" key="1">
    <citation type="journal article" date="2021" name="J Fungi (Basel)">
        <title>Virulence traits and population genomics of the black yeast Aureobasidium melanogenum.</title>
        <authorList>
            <person name="Cernosa A."/>
            <person name="Sun X."/>
            <person name="Gostincar C."/>
            <person name="Fang C."/>
            <person name="Gunde-Cimerman N."/>
            <person name="Song Z."/>
        </authorList>
    </citation>
    <scope>NUCLEOTIDE SEQUENCE</scope>
    <source>
        <strain evidence="1">EXF-8016</strain>
    </source>
</reference>
<dbReference type="EMBL" id="JAHFYH010000001">
    <property type="protein sequence ID" value="KAH0238080.1"/>
    <property type="molecule type" value="Genomic_DNA"/>
</dbReference>
<protein>
    <submittedName>
        <fullName evidence="1">Uncharacterized protein</fullName>
    </submittedName>
</protein>
<dbReference type="Proteomes" id="UP000767238">
    <property type="component" value="Unassembled WGS sequence"/>
</dbReference>
<evidence type="ECO:0000313" key="2">
    <source>
        <dbReference type="Proteomes" id="UP000767238"/>
    </source>
</evidence>